<organism evidence="1 2">
    <name type="scientific">Geomesophilobacter sediminis</name>
    <dbReference type="NCBI Taxonomy" id="2798584"/>
    <lineage>
        <taxon>Bacteria</taxon>
        <taxon>Pseudomonadati</taxon>
        <taxon>Thermodesulfobacteriota</taxon>
        <taxon>Desulfuromonadia</taxon>
        <taxon>Geobacterales</taxon>
        <taxon>Geobacteraceae</taxon>
        <taxon>Geomesophilobacter</taxon>
    </lineage>
</organism>
<dbReference type="Pfam" id="PF12672">
    <property type="entry name" value="DUF3793"/>
    <property type="match status" value="1"/>
</dbReference>
<reference evidence="1" key="1">
    <citation type="submission" date="2020-12" db="EMBL/GenBank/DDBJ databases">
        <title>Geomonas sp. Red875, isolated from river sediment.</title>
        <authorList>
            <person name="Xu Z."/>
            <person name="Zhang Z."/>
            <person name="Masuda Y."/>
            <person name="Itoh H."/>
            <person name="Senoo K."/>
        </authorList>
    </citation>
    <scope>NUCLEOTIDE SEQUENCE</scope>
    <source>
        <strain evidence="1">Red875</strain>
    </source>
</reference>
<dbReference type="InterPro" id="IPR024523">
    <property type="entry name" value="DUF3793"/>
</dbReference>
<keyword evidence="2" id="KW-1185">Reference proteome</keyword>
<accession>A0A8J7JKG9</accession>
<evidence type="ECO:0000313" key="2">
    <source>
        <dbReference type="Proteomes" id="UP000636888"/>
    </source>
</evidence>
<proteinExistence type="predicted"/>
<name>A0A8J7JKG9_9BACT</name>
<protein>
    <submittedName>
        <fullName evidence="1">DUF3793 family protein</fullName>
    </submittedName>
</protein>
<dbReference type="EMBL" id="JAEMHM010000003">
    <property type="protein sequence ID" value="MBJ6723890.1"/>
    <property type="molecule type" value="Genomic_DNA"/>
</dbReference>
<dbReference type="AlphaFoldDB" id="A0A8J7JKG9"/>
<comment type="caution">
    <text evidence="1">The sequence shown here is derived from an EMBL/GenBank/DDBJ whole genome shotgun (WGS) entry which is preliminary data.</text>
</comment>
<sequence>MRMATTAGNAGAHLSAPTSARAGWQEFSPLFPDEQECLASFLALECAEVLAGAKPANILSLADKPRPCGRNLYRLWQKHGAELLSKSDLSARVLADRGSSILIIFFRPDTLAGLLQRRDVATVLGKAGYPATQDPDQALGILQSRMTGGEFPHEVGVFLGYPLKDVVGFMGWGKPRFTCQGPWKIYGDPTPSLQLAETHRACRCLMSSRLAAGCSPLDCLHGCQFQEHLENRFSRLAA</sequence>
<evidence type="ECO:0000313" key="1">
    <source>
        <dbReference type="EMBL" id="MBJ6723890.1"/>
    </source>
</evidence>
<gene>
    <name evidence="1" type="ORF">JFN93_04135</name>
</gene>
<dbReference type="Proteomes" id="UP000636888">
    <property type="component" value="Unassembled WGS sequence"/>
</dbReference>